<dbReference type="VEuPathDB" id="FungiDB:PYU1_G009139"/>
<dbReference type="EnsemblProtists" id="PYU1_T009157">
    <property type="protein sequence ID" value="PYU1_T009157"/>
    <property type="gene ID" value="PYU1_G009139"/>
</dbReference>
<sequence>MGNAASAEELARASSLQQQLADLEHAMRMRSTARAPQWHAILPHQVLIGGAVLSTCEGVCVLVGPVVGKVDCESARILLEVDQNADVTCHVSVFHAASGDMHELPQCRCTVKLAVGIPAVFHVKHLLPGRDYKFSFSGIDKAHVSTHRGGFHTPSLETDGISAINAIAVSGNNMYDMERCEVNLWRDVKQRVERNEVHYVLHLGGQVAMARMFDQSYALLLRHASSNAPNWAEIEARAIELLRSAYRTQWTALPALRYVLAHTSNVMIWSDMDIYPAFTTRPEFYIDHEKPTIQMQVIRTVTRCARRLYHEYQRQLWDDNMDELLRQEQELIHIAEEALASTARIYQLKQQFSVVESELELQKKRCEIEGARRVEKQLRALEAEKLVVEKQLVSYNQLLAPTRGEEFAFCIGEIGFLFLDLRSTRLEPGGSQAAENDLMSTFQWEFVERQLESPNVQLWVVCSELPIVEASPEDLDRITESSNSALEMRTWWGKHPESQERLLALLFEWKMQAAKRDFVVLAGASCSGLRVAGRTSVNDIRLRTKAEQFIVGAITASCESSSLQGPRRTTSTKSAGLVARRSTSLYDRFEFEHDELAYEKAFTTVRLAKNEVTTKNNYSSPSAQHIIGIQHVSTRNHVHELAKVLVGPVVGFVDDSSAVILLEVDRDFDVICVITNPLTRETRRLYQHFREKTPNSFYLTHLRSEHYYEIAFLNIQSPDVYNASLSTMPRFPTQLDVIAVCNSCDVSFPSTSENCNAVTTLWGAMADKVVEVPFSRIHLMIHLGGQFSVNDGNPFVQEAAALADAAASDQNSEHHGTSRIVEKLREMYRLAWNLPGVREVLAHGAHLMLINANDELILRNGTESDELVRNVLSQVHQQYQNLLLPPSKRVPTYELSISRQSDSSTSAQATRAKSTKSLSYAFGAFGLFVLPVGDFGGTAVHASTWDALRSFLSSPGLLCLILVTQNSIIEDSMEDLLEKARFDTASRRKFSFYRSELRDLLTLLFEWKRA</sequence>
<keyword evidence="1" id="KW-0175">Coiled coil</keyword>
<dbReference type="OMA" id="KERMTYL"/>
<dbReference type="STRING" id="431595.K3WW09"/>
<evidence type="ECO:0000313" key="3">
    <source>
        <dbReference type="Proteomes" id="UP000019132"/>
    </source>
</evidence>
<reference evidence="3" key="1">
    <citation type="journal article" date="2010" name="Genome Biol.">
        <title>Genome sequence of the necrotrophic plant pathogen Pythium ultimum reveals original pathogenicity mechanisms and effector repertoire.</title>
        <authorList>
            <person name="Levesque C.A."/>
            <person name="Brouwer H."/>
            <person name="Cano L."/>
            <person name="Hamilton J.P."/>
            <person name="Holt C."/>
            <person name="Huitema E."/>
            <person name="Raffaele S."/>
            <person name="Robideau G.P."/>
            <person name="Thines M."/>
            <person name="Win J."/>
            <person name="Zerillo M.M."/>
            <person name="Beakes G.W."/>
            <person name="Boore J.L."/>
            <person name="Busam D."/>
            <person name="Dumas B."/>
            <person name="Ferriera S."/>
            <person name="Fuerstenberg S.I."/>
            <person name="Gachon C.M."/>
            <person name="Gaulin E."/>
            <person name="Govers F."/>
            <person name="Grenville-Briggs L."/>
            <person name="Horner N."/>
            <person name="Hostetler J."/>
            <person name="Jiang R.H."/>
            <person name="Johnson J."/>
            <person name="Krajaejun T."/>
            <person name="Lin H."/>
            <person name="Meijer H.J."/>
            <person name="Moore B."/>
            <person name="Morris P."/>
            <person name="Phuntmart V."/>
            <person name="Puiu D."/>
            <person name="Shetty J."/>
            <person name="Stajich J.E."/>
            <person name="Tripathy S."/>
            <person name="Wawra S."/>
            <person name="van West P."/>
            <person name="Whitty B.R."/>
            <person name="Coutinho P.M."/>
            <person name="Henrissat B."/>
            <person name="Martin F."/>
            <person name="Thomas P.D."/>
            <person name="Tyler B.M."/>
            <person name="De Vries R.P."/>
            <person name="Kamoun S."/>
            <person name="Yandell M."/>
            <person name="Tisserat N."/>
            <person name="Buell C.R."/>
        </authorList>
    </citation>
    <scope>NUCLEOTIDE SEQUENCE</scope>
    <source>
        <strain evidence="3">DAOM:BR144</strain>
    </source>
</reference>
<evidence type="ECO:0000313" key="2">
    <source>
        <dbReference type="EnsemblProtists" id="PYU1_T009157"/>
    </source>
</evidence>
<dbReference type="Proteomes" id="UP000019132">
    <property type="component" value="Unassembled WGS sequence"/>
</dbReference>
<dbReference type="eggNOG" id="ENOG502QWI5">
    <property type="taxonomic scope" value="Eukaryota"/>
</dbReference>
<evidence type="ECO:0000256" key="1">
    <source>
        <dbReference type="SAM" id="Coils"/>
    </source>
</evidence>
<dbReference type="AlphaFoldDB" id="K3WW09"/>
<accession>K3WW09</accession>
<dbReference type="Gene3D" id="3.60.21.70">
    <property type="entry name" value="PhoD-like phosphatase"/>
    <property type="match status" value="1"/>
</dbReference>
<dbReference type="EMBL" id="GL376632">
    <property type="status" value="NOT_ANNOTATED_CDS"/>
    <property type="molecule type" value="Genomic_DNA"/>
</dbReference>
<dbReference type="PANTHER" id="PTHR37031:SF2">
    <property type="entry name" value="PHOD-LIKE PHOSPHATASE METALLOPHOSPHATASE DOMAIN-CONTAINING PROTEIN"/>
    <property type="match status" value="1"/>
</dbReference>
<proteinExistence type="predicted"/>
<feature type="coiled-coil region" evidence="1">
    <location>
        <begin position="371"/>
        <end position="398"/>
    </location>
</feature>
<dbReference type="HOGENOM" id="CLU_004771_0_0_1"/>
<reference evidence="2" key="3">
    <citation type="submission" date="2015-02" db="UniProtKB">
        <authorList>
            <consortium name="EnsemblProtists"/>
        </authorList>
    </citation>
    <scope>IDENTIFICATION</scope>
    <source>
        <strain evidence="2">DAOM BR144</strain>
    </source>
</reference>
<reference evidence="3" key="2">
    <citation type="submission" date="2010-04" db="EMBL/GenBank/DDBJ databases">
        <authorList>
            <person name="Buell R."/>
            <person name="Hamilton J."/>
            <person name="Hostetler J."/>
        </authorList>
    </citation>
    <scope>NUCLEOTIDE SEQUENCE [LARGE SCALE GENOMIC DNA]</scope>
    <source>
        <strain evidence="3">DAOM:BR144</strain>
    </source>
</reference>
<organism evidence="2 3">
    <name type="scientific">Globisporangium ultimum (strain ATCC 200006 / CBS 805.95 / DAOM BR144)</name>
    <name type="common">Pythium ultimum</name>
    <dbReference type="NCBI Taxonomy" id="431595"/>
    <lineage>
        <taxon>Eukaryota</taxon>
        <taxon>Sar</taxon>
        <taxon>Stramenopiles</taxon>
        <taxon>Oomycota</taxon>
        <taxon>Peronosporomycetes</taxon>
        <taxon>Pythiales</taxon>
        <taxon>Pythiaceae</taxon>
        <taxon>Globisporangium</taxon>
    </lineage>
</organism>
<dbReference type="InParanoid" id="K3WW09"/>
<protein>
    <submittedName>
        <fullName evidence="2">Uncharacterized protein</fullName>
    </submittedName>
</protein>
<dbReference type="InterPro" id="IPR038607">
    <property type="entry name" value="PhoD-like_sf"/>
</dbReference>
<keyword evidence="3" id="KW-1185">Reference proteome</keyword>
<name>K3WW09_GLOUD</name>
<dbReference type="PANTHER" id="PTHR37031">
    <property type="entry name" value="METALLOPHOSPHATASE BINDING DOMAIN PROTEIN"/>
    <property type="match status" value="1"/>
</dbReference>